<dbReference type="Proteomes" id="UP000266673">
    <property type="component" value="Unassembled WGS sequence"/>
</dbReference>
<comment type="caution">
    <text evidence="1">The sequence shown here is derived from an EMBL/GenBank/DDBJ whole genome shotgun (WGS) entry which is preliminary data.</text>
</comment>
<keyword evidence="2" id="KW-1185">Reference proteome</keyword>
<sequence length="98" mass="11217">MYRRAVPVITSRIDMRSIEPEGLNRQSPSWVVGMATSVEPLGGLLKLDNQKLTMARQQKYNEKEKTPMLIAMNNTSKWLTPMMKHRLTTPMPKSETVT</sequence>
<accession>A0A397V7N5</accession>
<reference evidence="1 2" key="1">
    <citation type="submission" date="2018-06" db="EMBL/GenBank/DDBJ databases">
        <title>Comparative genomics reveals the genomic features of Rhizophagus irregularis, R. cerebriforme, R. diaphanum and Gigaspora rosea, and their symbiotic lifestyle signature.</title>
        <authorList>
            <person name="Morin E."/>
            <person name="San Clemente H."/>
            <person name="Chen E.C.H."/>
            <person name="De La Providencia I."/>
            <person name="Hainaut M."/>
            <person name="Kuo A."/>
            <person name="Kohler A."/>
            <person name="Murat C."/>
            <person name="Tang N."/>
            <person name="Roy S."/>
            <person name="Loubradou J."/>
            <person name="Henrissat B."/>
            <person name="Grigoriev I.V."/>
            <person name="Corradi N."/>
            <person name="Roux C."/>
            <person name="Martin F.M."/>
        </authorList>
    </citation>
    <scope>NUCLEOTIDE SEQUENCE [LARGE SCALE GENOMIC DNA]</scope>
    <source>
        <strain evidence="1 2">DAOM 194757</strain>
    </source>
</reference>
<dbReference type="AlphaFoldDB" id="A0A397V7N5"/>
<name>A0A397V7N5_9GLOM</name>
<evidence type="ECO:0000313" key="2">
    <source>
        <dbReference type="Proteomes" id="UP000266673"/>
    </source>
</evidence>
<organism evidence="1 2">
    <name type="scientific">Gigaspora rosea</name>
    <dbReference type="NCBI Taxonomy" id="44941"/>
    <lineage>
        <taxon>Eukaryota</taxon>
        <taxon>Fungi</taxon>
        <taxon>Fungi incertae sedis</taxon>
        <taxon>Mucoromycota</taxon>
        <taxon>Glomeromycotina</taxon>
        <taxon>Glomeromycetes</taxon>
        <taxon>Diversisporales</taxon>
        <taxon>Gigasporaceae</taxon>
        <taxon>Gigaspora</taxon>
    </lineage>
</organism>
<proteinExistence type="predicted"/>
<protein>
    <submittedName>
        <fullName evidence="1">Uncharacterized protein</fullName>
    </submittedName>
</protein>
<evidence type="ECO:0000313" key="1">
    <source>
        <dbReference type="EMBL" id="RIB18400.1"/>
    </source>
</evidence>
<dbReference type="EMBL" id="QKWP01000541">
    <property type="protein sequence ID" value="RIB18400.1"/>
    <property type="molecule type" value="Genomic_DNA"/>
</dbReference>
<gene>
    <name evidence="1" type="ORF">C2G38_2184713</name>
</gene>